<proteinExistence type="predicted"/>
<dbReference type="EMBL" id="JYDT01000010">
    <property type="protein sequence ID" value="KRY91947.1"/>
    <property type="molecule type" value="Genomic_DNA"/>
</dbReference>
<evidence type="ECO:0000313" key="1">
    <source>
        <dbReference type="EMBL" id="KRY91947.1"/>
    </source>
</evidence>
<dbReference type="AlphaFoldDB" id="A0A0V1G109"/>
<sequence length="81" mass="9342">MNIDHDGTTTEHIQTEKHRTDTLRCFDQSVKVGHSRPAGWLAGWLATPPLLNRNFNFHAMLRLKGRGRQYPTTTIIKKRCV</sequence>
<comment type="caution">
    <text evidence="1">The sequence shown here is derived from an EMBL/GenBank/DDBJ whole genome shotgun (WGS) entry which is preliminary data.</text>
</comment>
<evidence type="ECO:0000313" key="2">
    <source>
        <dbReference type="Proteomes" id="UP000054995"/>
    </source>
</evidence>
<dbReference type="OrthoDB" id="10550806at2759"/>
<protein>
    <submittedName>
        <fullName evidence="1">Uncharacterized protein</fullName>
    </submittedName>
</protein>
<name>A0A0V1G109_TRIPS</name>
<organism evidence="1 2">
    <name type="scientific">Trichinella pseudospiralis</name>
    <name type="common">Parasitic roundworm</name>
    <dbReference type="NCBI Taxonomy" id="6337"/>
    <lineage>
        <taxon>Eukaryota</taxon>
        <taxon>Metazoa</taxon>
        <taxon>Ecdysozoa</taxon>
        <taxon>Nematoda</taxon>
        <taxon>Enoplea</taxon>
        <taxon>Dorylaimia</taxon>
        <taxon>Trichinellida</taxon>
        <taxon>Trichinellidae</taxon>
        <taxon>Trichinella</taxon>
    </lineage>
</organism>
<gene>
    <name evidence="1" type="ORF">T4D_8246</name>
</gene>
<accession>A0A0V1G109</accession>
<keyword evidence="2" id="KW-1185">Reference proteome</keyword>
<reference evidence="1 2" key="1">
    <citation type="submission" date="2015-01" db="EMBL/GenBank/DDBJ databases">
        <title>Evolution of Trichinella species and genotypes.</title>
        <authorList>
            <person name="Korhonen P.K."/>
            <person name="Edoardo P."/>
            <person name="Giuseppe L.R."/>
            <person name="Gasser R.B."/>
        </authorList>
    </citation>
    <scope>NUCLEOTIDE SEQUENCE [LARGE SCALE GENOMIC DNA]</scope>
    <source>
        <strain evidence="1">ISS470</strain>
    </source>
</reference>
<dbReference type="Proteomes" id="UP000054995">
    <property type="component" value="Unassembled WGS sequence"/>
</dbReference>